<accession>A0A3N5BLL1</accession>
<dbReference type="CDD" id="cd16833">
    <property type="entry name" value="YfiH"/>
    <property type="match status" value="1"/>
</dbReference>
<comment type="catalytic activity">
    <reaction evidence="10">
        <text>adenosine + phosphate = alpha-D-ribose 1-phosphate + adenine</text>
        <dbReference type="Rhea" id="RHEA:27642"/>
        <dbReference type="ChEBI" id="CHEBI:16335"/>
        <dbReference type="ChEBI" id="CHEBI:16708"/>
        <dbReference type="ChEBI" id="CHEBI:43474"/>
        <dbReference type="ChEBI" id="CHEBI:57720"/>
        <dbReference type="EC" id="2.4.2.1"/>
    </reaction>
    <physiologicalReaction direction="left-to-right" evidence="10">
        <dbReference type="Rhea" id="RHEA:27643"/>
    </physiologicalReaction>
</comment>
<comment type="catalytic activity">
    <reaction evidence="9">
        <text>adenosine + H2O + H(+) = inosine + NH4(+)</text>
        <dbReference type="Rhea" id="RHEA:24408"/>
        <dbReference type="ChEBI" id="CHEBI:15377"/>
        <dbReference type="ChEBI" id="CHEBI:15378"/>
        <dbReference type="ChEBI" id="CHEBI:16335"/>
        <dbReference type="ChEBI" id="CHEBI:17596"/>
        <dbReference type="ChEBI" id="CHEBI:28938"/>
        <dbReference type="EC" id="3.5.4.4"/>
    </reaction>
    <physiologicalReaction direction="left-to-right" evidence="9">
        <dbReference type="Rhea" id="RHEA:24409"/>
    </physiologicalReaction>
</comment>
<reference evidence="13 14" key="1">
    <citation type="submission" date="2018-11" db="EMBL/GenBank/DDBJ databases">
        <title>Genomic Encyclopedia of Type Strains, Phase IV (KMG-IV): sequencing the most valuable type-strain genomes for metagenomic binning, comparative biology and taxonomic classification.</title>
        <authorList>
            <person name="Goeker M."/>
        </authorList>
    </citation>
    <scope>NUCLEOTIDE SEQUENCE [LARGE SCALE GENOMIC DNA]</scope>
    <source>
        <strain evidence="13 14">DSM 18090</strain>
    </source>
</reference>
<dbReference type="InterPro" id="IPR011324">
    <property type="entry name" value="Cytotoxic_necrot_fac-like_cat"/>
</dbReference>
<evidence type="ECO:0000256" key="11">
    <source>
        <dbReference type="ARBA" id="ARBA00049893"/>
    </source>
</evidence>
<name>A0A3N5BLL1_9BACI</name>
<evidence type="ECO:0000256" key="8">
    <source>
        <dbReference type="ARBA" id="ARBA00022833"/>
    </source>
</evidence>
<comment type="catalytic activity">
    <reaction evidence="11">
        <text>S-methyl-5'-thioadenosine + phosphate = 5-(methylsulfanyl)-alpha-D-ribose 1-phosphate + adenine</text>
        <dbReference type="Rhea" id="RHEA:11852"/>
        <dbReference type="ChEBI" id="CHEBI:16708"/>
        <dbReference type="ChEBI" id="CHEBI:17509"/>
        <dbReference type="ChEBI" id="CHEBI:43474"/>
        <dbReference type="ChEBI" id="CHEBI:58533"/>
        <dbReference type="EC" id="2.4.2.28"/>
    </reaction>
    <physiologicalReaction direction="left-to-right" evidence="11">
        <dbReference type="Rhea" id="RHEA:11853"/>
    </physiologicalReaction>
</comment>
<dbReference type="OrthoDB" id="4279at2"/>
<evidence type="ECO:0000256" key="5">
    <source>
        <dbReference type="ARBA" id="ARBA00022679"/>
    </source>
</evidence>
<evidence type="ECO:0000256" key="3">
    <source>
        <dbReference type="ARBA" id="ARBA00003215"/>
    </source>
</evidence>
<dbReference type="RefSeq" id="WP_124220159.1">
    <property type="nucleotide sequence ID" value="NZ_RKRF01000007.1"/>
</dbReference>
<dbReference type="PANTHER" id="PTHR30616">
    <property type="entry name" value="UNCHARACTERIZED PROTEIN YFIH"/>
    <property type="match status" value="1"/>
</dbReference>
<evidence type="ECO:0000256" key="7">
    <source>
        <dbReference type="ARBA" id="ARBA00022801"/>
    </source>
</evidence>
<dbReference type="AlphaFoldDB" id="A0A3N5BLL1"/>
<comment type="cofactor">
    <cofactor evidence="2">
        <name>Zn(2+)</name>
        <dbReference type="ChEBI" id="CHEBI:29105"/>
    </cofactor>
</comment>
<dbReference type="Gene3D" id="3.60.140.10">
    <property type="entry name" value="CNF1/YfiH-like putative cysteine hydrolases"/>
    <property type="match status" value="1"/>
</dbReference>
<evidence type="ECO:0000313" key="14">
    <source>
        <dbReference type="Proteomes" id="UP000276443"/>
    </source>
</evidence>
<dbReference type="GO" id="GO:0017061">
    <property type="term" value="F:S-methyl-5-thioadenosine phosphorylase activity"/>
    <property type="evidence" value="ECO:0007669"/>
    <property type="project" value="UniProtKB-EC"/>
</dbReference>
<comment type="caution">
    <text evidence="13">The sequence shown here is derived from an EMBL/GenBank/DDBJ whole genome shotgun (WGS) entry which is preliminary data.</text>
</comment>
<keyword evidence="6" id="KW-0479">Metal-binding</keyword>
<keyword evidence="8" id="KW-0862">Zinc</keyword>
<dbReference type="GO" id="GO:0016787">
    <property type="term" value="F:hydrolase activity"/>
    <property type="evidence" value="ECO:0007669"/>
    <property type="project" value="UniProtKB-KW"/>
</dbReference>
<dbReference type="InterPro" id="IPR038371">
    <property type="entry name" value="Cu_polyphenol_OxRdtase_sf"/>
</dbReference>
<dbReference type="PANTHER" id="PTHR30616:SF2">
    <property type="entry name" value="PURINE NUCLEOSIDE PHOSPHORYLASE LACC1"/>
    <property type="match status" value="1"/>
</dbReference>
<evidence type="ECO:0000256" key="2">
    <source>
        <dbReference type="ARBA" id="ARBA00001947"/>
    </source>
</evidence>
<dbReference type="Pfam" id="PF02578">
    <property type="entry name" value="Cu-oxidase_4"/>
    <property type="match status" value="1"/>
</dbReference>
<evidence type="ECO:0000313" key="13">
    <source>
        <dbReference type="EMBL" id="RPF56070.1"/>
    </source>
</evidence>
<evidence type="ECO:0000256" key="9">
    <source>
        <dbReference type="ARBA" id="ARBA00047989"/>
    </source>
</evidence>
<sequence length="265" mass="30633">MDVLELEQNKFLRIKPWDHSPITAGFSIRKGGYSKSPYDSMNLGIHVQDNREDVLLNRKNFSEWIQCDLMEWKSLNQVHSRDIIDLSEEPDLTLYHHEQPKVDADGLITNEPTHVLTAFYADCVPLLFKSKDSNWVGIAHAGWKGTVQEIGTHMTKRFKEKGASPENLEVVIGPCISKEHYEIDQRVIDHIPETIHHEVLTPTSDGHAQLDLKRLNFRYLVDAGVKEANIHITEYCTYRDEDLFFSHRRDHGITGRMMAFIKINE</sequence>
<evidence type="ECO:0000256" key="1">
    <source>
        <dbReference type="ARBA" id="ARBA00000553"/>
    </source>
</evidence>
<keyword evidence="5" id="KW-0808">Transferase</keyword>
<dbReference type="InterPro" id="IPR003730">
    <property type="entry name" value="Cu_polyphenol_OxRdtase"/>
</dbReference>
<evidence type="ECO:0000256" key="12">
    <source>
        <dbReference type="RuleBase" id="RU361274"/>
    </source>
</evidence>
<organism evidence="13 14">
    <name type="scientific">Aquisalibacillus elongatus</name>
    <dbReference type="NCBI Taxonomy" id="485577"/>
    <lineage>
        <taxon>Bacteria</taxon>
        <taxon>Bacillati</taxon>
        <taxon>Bacillota</taxon>
        <taxon>Bacilli</taxon>
        <taxon>Bacillales</taxon>
        <taxon>Bacillaceae</taxon>
        <taxon>Aquisalibacillus</taxon>
    </lineage>
</organism>
<dbReference type="Proteomes" id="UP000276443">
    <property type="component" value="Unassembled WGS sequence"/>
</dbReference>
<gene>
    <name evidence="13" type="ORF">EDC24_0958</name>
</gene>
<keyword evidence="14" id="KW-1185">Reference proteome</keyword>
<dbReference type="EMBL" id="RKRF01000007">
    <property type="protein sequence ID" value="RPF56070.1"/>
    <property type="molecule type" value="Genomic_DNA"/>
</dbReference>
<comment type="catalytic activity">
    <reaction evidence="1">
        <text>inosine + phosphate = alpha-D-ribose 1-phosphate + hypoxanthine</text>
        <dbReference type="Rhea" id="RHEA:27646"/>
        <dbReference type="ChEBI" id="CHEBI:17368"/>
        <dbReference type="ChEBI" id="CHEBI:17596"/>
        <dbReference type="ChEBI" id="CHEBI:43474"/>
        <dbReference type="ChEBI" id="CHEBI:57720"/>
        <dbReference type="EC" id="2.4.2.1"/>
    </reaction>
    <physiologicalReaction direction="left-to-right" evidence="1">
        <dbReference type="Rhea" id="RHEA:27647"/>
    </physiologicalReaction>
</comment>
<protein>
    <recommendedName>
        <fullName evidence="12">Purine nucleoside phosphorylase</fullName>
    </recommendedName>
</protein>
<comment type="similarity">
    <text evidence="4 12">Belongs to the purine nucleoside phosphorylase YfiH/LACC1 family.</text>
</comment>
<evidence type="ECO:0000256" key="10">
    <source>
        <dbReference type="ARBA" id="ARBA00048968"/>
    </source>
</evidence>
<dbReference type="SUPFAM" id="SSF64438">
    <property type="entry name" value="CNF1/YfiH-like putative cysteine hydrolases"/>
    <property type="match status" value="1"/>
</dbReference>
<evidence type="ECO:0000256" key="6">
    <source>
        <dbReference type="ARBA" id="ARBA00022723"/>
    </source>
</evidence>
<dbReference type="GO" id="GO:0005507">
    <property type="term" value="F:copper ion binding"/>
    <property type="evidence" value="ECO:0007669"/>
    <property type="project" value="TreeGrafter"/>
</dbReference>
<evidence type="ECO:0000256" key="4">
    <source>
        <dbReference type="ARBA" id="ARBA00007353"/>
    </source>
</evidence>
<keyword evidence="7" id="KW-0378">Hydrolase</keyword>
<proteinExistence type="inferred from homology"/>
<comment type="function">
    <text evidence="3">Purine nucleoside enzyme that catalyzes the phosphorolysis of adenosine and inosine nucleosides, yielding D-ribose 1-phosphate and the respective free bases, adenine and hypoxanthine. Also catalyzes the phosphorolysis of S-methyl-5'-thioadenosine into adenine and S-methyl-5-thio-alpha-D-ribose 1-phosphate. Also has adenosine deaminase activity.</text>
</comment>
<dbReference type="NCBIfam" id="TIGR00726">
    <property type="entry name" value="peptidoglycan editing factor PgeF"/>
    <property type="match status" value="1"/>
</dbReference>